<name>A0ABV7AGC3_9RHOB</name>
<feature type="domain" description="ABC3 transporter permease C-terminal" evidence="7">
    <location>
        <begin position="179"/>
        <end position="297"/>
    </location>
</feature>
<evidence type="ECO:0000256" key="4">
    <source>
        <dbReference type="ARBA" id="ARBA00022989"/>
    </source>
</evidence>
<feature type="transmembrane region" description="Helical" evidence="6">
    <location>
        <begin position="230"/>
        <end position="250"/>
    </location>
</feature>
<dbReference type="InterPro" id="IPR003838">
    <property type="entry name" value="ABC3_permease_C"/>
</dbReference>
<dbReference type="Pfam" id="PF02687">
    <property type="entry name" value="FtsX"/>
    <property type="match status" value="1"/>
</dbReference>
<feature type="transmembrane region" description="Helical" evidence="6">
    <location>
        <begin position="270"/>
        <end position="292"/>
    </location>
</feature>
<dbReference type="Proteomes" id="UP001595443">
    <property type="component" value="Unassembled WGS sequence"/>
</dbReference>
<protein>
    <submittedName>
        <fullName evidence="8">Cell division protein FtsX</fullName>
    </submittedName>
</protein>
<organism evidence="8 9">
    <name type="scientific">Acidimangrovimonas pyrenivorans</name>
    <dbReference type="NCBI Taxonomy" id="2030798"/>
    <lineage>
        <taxon>Bacteria</taxon>
        <taxon>Pseudomonadati</taxon>
        <taxon>Pseudomonadota</taxon>
        <taxon>Alphaproteobacteria</taxon>
        <taxon>Rhodobacterales</taxon>
        <taxon>Paracoccaceae</taxon>
        <taxon>Acidimangrovimonas</taxon>
    </lineage>
</organism>
<dbReference type="PANTHER" id="PTHR47755:SF1">
    <property type="entry name" value="CELL DIVISION PROTEIN FTSX"/>
    <property type="match status" value="1"/>
</dbReference>
<keyword evidence="9" id="KW-1185">Reference proteome</keyword>
<evidence type="ECO:0000256" key="1">
    <source>
        <dbReference type="ARBA" id="ARBA00004651"/>
    </source>
</evidence>
<proteinExistence type="predicted"/>
<evidence type="ECO:0000256" key="5">
    <source>
        <dbReference type="ARBA" id="ARBA00023136"/>
    </source>
</evidence>
<evidence type="ECO:0000313" key="8">
    <source>
        <dbReference type="EMBL" id="MFC2968416.1"/>
    </source>
</evidence>
<evidence type="ECO:0000256" key="6">
    <source>
        <dbReference type="SAM" id="Phobius"/>
    </source>
</evidence>
<evidence type="ECO:0000256" key="2">
    <source>
        <dbReference type="ARBA" id="ARBA00022475"/>
    </source>
</evidence>
<dbReference type="GO" id="GO:0051301">
    <property type="term" value="P:cell division"/>
    <property type="evidence" value="ECO:0007669"/>
    <property type="project" value="UniProtKB-KW"/>
</dbReference>
<dbReference type="RefSeq" id="WP_377833116.1">
    <property type="nucleotide sequence ID" value="NZ_JBHRSK010000006.1"/>
</dbReference>
<keyword evidence="8" id="KW-0132">Cell division</keyword>
<evidence type="ECO:0000313" key="9">
    <source>
        <dbReference type="Proteomes" id="UP001595443"/>
    </source>
</evidence>
<evidence type="ECO:0000259" key="7">
    <source>
        <dbReference type="Pfam" id="PF02687"/>
    </source>
</evidence>
<comment type="caution">
    <text evidence="8">The sequence shown here is derived from an EMBL/GenBank/DDBJ whole genome shotgun (WGS) entry which is preliminary data.</text>
</comment>
<sequence>MAFFSPITALVVGDRQAARVVPPTGVIARLTGFTAAAMAFLAVFALALSLASGRLADRWASALANSATIRISAPPGQIEVQTKAVLKVLSATPGIAEARTLSKEEERKLLAPWFGPDLPLDSLPIPQLIDIRESGAGFDAEGLRQRLAAEAPGAVLDDHTRWRRPLALAAQRLRLLGLIAIALIAASTAAMITLAASAALAANSQVIRVLRQIGARDSYIARAFVRRFTLRALAGALVGTALGIAGVALLPATDTAGGFLTGLGFHGPGWLLPLVIPPLAAVVAFLATRLAAFRSLRRLS</sequence>
<dbReference type="EMBL" id="JBHRSK010000006">
    <property type="protein sequence ID" value="MFC2968416.1"/>
    <property type="molecule type" value="Genomic_DNA"/>
</dbReference>
<comment type="subcellular location">
    <subcellularLocation>
        <location evidence="1">Cell membrane</location>
        <topology evidence="1">Multi-pass membrane protein</topology>
    </subcellularLocation>
</comment>
<keyword evidence="2" id="KW-1003">Cell membrane</keyword>
<dbReference type="PANTHER" id="PTHR47755">
    <property type="entry name" value="CELL DIVISION PROTEIN FTSX"/>
    <property type="match status" value="1"/>
</dbReference>
<keyword evidence="8" id="KW-0131">Cell cycle</keyword>
<gene>
    <name evidence="8" type="ORF">ACFOES_09950</name>
</gene>
<keyword evidence="4 6" id="KW-1133">Transmembrane helix</keyword>
<accession>A0ABV7AGC3</accession>
<keyword evidence="5 6" id="KW-0472">Membrane</keyword>
<reference evidence="9" key="1">
    <citation type="journal article" date="2019" name="Int. J. Syst. Evol. Microbiol.">
        <title>The Global Catalogue of Microorganisms (GCM) 10K type strain sequencing project: providing services to taxonomists for standard genome sequencing and annotation.</title>
        <authorList>
            <consortium name="The Broad Institute Genomics Platform"/>
            <consortium name="The Broad Institute Genome Sequencing Center for Infectious Disease"/>
            <person name="Wu L."/>
            <person name="Ma J."/>
        </authorList>
    </citation>
    <scope>NUCLEOTIDE SEQUENCE [LARGE SCALE GENOMIC DNA]</scope>
    <source>
        <strain evidence="9">KCTC 62192</strain>
    </source>
</reference>
<keyword evidence="3 6" id="KW-0812">Transmembrane</keyword>
<feature type="transmembrane region" description="Helical" evidence="6">
    <location>
        <begin position="27"/>
        <end position="51"/>
    </location>
</feature>
<evidence type="ECO:0000256" key="3">
    <source>
        <dbReference type="ARBA" id="ARBA00022692"/>
    </source>
</evidence>
<dbReference type="InterPro" id="IPR004513">
    <property type="entry name" value="FtsX"/>
</dbReference>